<sequence length="207" mass="22967">MGRKVNPIGFRLGEVAQYNALWFARKKEYKNFLCMDLLIRAYIDKHFYDAGVDEVVISRKSGLVVIVIYSSRPGIIIGRDGNELKKTNQILSKMIKSPVEFNIVEVKKVETNASLIAKNIARQLEKRGSSFRRVIKKAVQNCLKAGGQGIMVLCSGRLNGAEIARVESSKGGKLPLSTLRINIDYALCEAKTIYGIIGVKVFVCLGN</sequence>
<dbReference type="PROSITE" id="PS00548">
    <property type="entry name" value="RIBOSOMAL_S3"/>
    <property type="match status" value="1"/>
</dbReference>
<dbReference type="SUPFAM" id="SSF54814">
    <property type="entry name" value="Prokaryotic type KH domain (KH-domain type II)"/>
    <property type="match status" value="1"/>
</dbReference>
<evidence type="ECO:0000259" key="10">
    <source>
        <dbReference type="PROSITE" id="PS50823"/>
    </source>
</evidence>
<feature type="domain" description="KH type-2" evidence="10">
    <location>
        <begin position="39"/>
        <end position="107"/>
    </location>
</feature>
<dbReference type="NCBIfam" id="TIGR01009">
    <property type="entry name" value="rpsC_bact"/>
    <property type="match status" value="1"/>
</dbReference>
<keyword evidence="4 8" id="KW-0689">Ribosomal protein</keyword>
<dbReference type="EMBL" id="BNGU01000004">
    <property type="protein sequence ID" value="GHM59156.1"/>
    <property type="molecule type" value="Genomic_DNA"/>
</dbReference>
<dbReference type="PROSITE" id="PS50823">
    <property type="entry name" value="KH_TYPE_2"/>
    <property type="match status" value="1"/>
</dbReference>
<dbReference type="PANTHER" id="PTHR11760:SF19">
    <property type="entry name" value="SMALL RIBOSOMAL SUBUNIT PROTEIN US3C"/>
    <property type="match status" value="1"/>
</dbReference>
<evidence type="ECO:0000256" key="1">
    <source>
        <dbReference type="ARBA" id="ARBA00010761"/>
    </source>
</evidence>
<dbReference type="FunFam" id="3.30.300.20:FF:000001">
    <property type="entry name" value="30S ribosomal protein S3"/>
    <property type="match status" value="1"/>
</dbReference>
<keyword evidence="2 8" id="KW-0699">rRNA-binding</keyword>
<dbReference type="PANTHER" id="PTHR11760">
    <property type="entry name" value="30S/40S RIBOSOMAL PROTEIN S3"/>
    <property type="match status" value="1"/>
</dbReference>
<dbReference type="InterPro" id="IPR018280">
    <property type="entry name" value="Ribosomal_uS3_CS"/>
</dbReference>
<evidence type="ECO:0000256" key="6">
    <source>
        <dbReference type="ARBA" id="ARBA00024998"/>
    </source>
</evidence>
<dbReference type="SUPFAM" id="SSF54821">
    <property type="entry name" value="Ribosomal protein S3 C-terminal domain"/>
    <property type="match status" value="1"/>
</dbReference>
<dbReference type="InterPro" id="IPR005704">
    <property type="entry name" value="Ribosomal_uS3_bac-typ"/>
</dbReference>
<dbReference type="AlphaFoldDB" id="A0A8J3HVP5"/>
<proteinExistence type="inferred from homology"/>
<evidence type="ECO:0000256" key="9">
    <source>
        <dbReference type="RuleBase" id="RU003624"/>
    </source>
</evidence>
<gene>
    <name evidence="8 11" type="primary">rpsC</name>
    <name evidence="11" type="ORF">sL5_01490</name>
</gene>
<dbReference type="Gene3D" id="3.30.1140.32">
    <property type="entry name" value="Ribosomal protein S3, C-terminal domain"/>
    <property type="match status" value="1"/>
</dbReference>
<protein>
    <recommendedName>
        <fullName evidence="7 8">Small ribosomal subunit protein uS3</fullName>
    </recommendedName>
</protein>
<reference evidence="11 12" key="1">
    <citation type="journal article" date="2021" name="Microb. Ecol.">
        <title>Candidatus Mesenet longicola: Novel Endosymbionts of Brontispa longissima that Induce Cytoplasmic Incompatibility.</title>
        <authorList>
            <person name="Takano S."/>
            <person name="Gotoh Y."/>
            <person name="Hayashi T."/>
        </authorList>
    </citation>
    <scope>NUCLEOTIDE SEQUENCE [LARGE SCALE GENOMIC DNA]</scope>
    <source>
        <strain evidence="11">L5</strain>
    </source>
</reference>
<evidence type="ECO:0000256" key="4">
    <source>
        <dbReference type="ARBA" id="ARBA00022980"/>
    </source>
</evidence>
<dbReference type="GO" id="GO:0003729">
    <property type="term" value="F:mRNA binding"/>
    <property type="evidence" value="ECO:0007669"/>
    <property type="project" value="UniProtKB-UniRule"/>
</dbReference>
<evidence type="ECO:0000256" key="3">
    <source>
        <dbReference type="ARBA" id="ARBA00022884"/>
    </source>
</evidence>
<dbReference type="GO" id="GO:0003735">
    <property type="term" value="F:structural constituent of ribosome"/>
    <property type="evidence" value="ECO:0007669"/>
    <property type="project" value="InterPro"/>
</dbReference>
<evidence type="ECO:0000256" key="2">
    <source>
        <dbReference type="ARBA" id="ARBA00022730"/>
    </source>
</evidence>
<dbReference type="InterPro" id="IPR009019">
    <property type="entry name" value="KH_sf_prok-type"/>
</dbReference>
<dbReference type="SMART" id="SM00322">
    <property type="entry name" value="KH"/>
    <property type="match status" value="1"/>
</dbReference>
<dbReference type="CDD" id="cd02412">
    <property type="entry name" value="KH-II_30S_S3"/>
    <property type="match status" value="1"/>
</dbReference>
<comment type="similarity">
    <text evidence="1 8 9">Belongs to the universal ribosomal protein uS3 family.</text>
</comment>
<dbReference type="InterPro" id="IPR004087">
    <property type="entry name" value="KH_dom"/>
</dbReference>
<dbReference type="GO" id="GO:0006412">
    <property type="term" value="P:translation"/>
    <property type="evidence" value="ECO:0007669"/>
    <property type="project" value="UniProtKB-UniRule"/>
</dbReference>
<dbReference type="GO" id="GO:0022627">
    <property type="term" value="C:cytosolic small ribosomal subunit"/>
    <property type="evidence" value="ECO:0007669"/>
    <property type="project" value="TreeGrafter"/>
</dbReference>
<dbReference type="InterPro" id="IPR001351">
    <property type="entry name" value="Ribosomal_uS3_C"/>
</dbReference>
<evidence type="ECO:0000313" key="12">
    <source>
        <dbReference type="Proteomes" id="UP000637906"/>
    </source>
</evidence>
<organism evidence="11 12">
    <name type="scientific">Candidatus Mesenet longicola</name>
    <dbReference type="NCBI Taxonomy" id="1892558"/>
    <lineage>
        <taxon>Bacteria</taxon>
        <taxon>Pseudomonadati</taxon>
        <taxon>Pseudomonadota</taxon>
        <taxon>Alphaproteobacteria</taxon>
        <taxon>Rickettsiales</taxon>
        <taxon>Anaplasmataceae</taxon>
        <taxon>Candidatus Mesenet</taxon>
    </lineage>
</organism>
<keyword evidence="5 8" id="KW-0687">Ribonucleoprotein</keyword>
<dbReference type="InterPro" id="IPR004044">
    <property type="entry name" value="KH_dom_type_2"/>
</dbReference>
<dbReference type="InterPro" id="IPR057258">
    <property type="entry name" value="Ribosomal_uS3"/>
</dbReference>
<dbReference type="HAMAP" id="MF_01309_B">
    <property type="entry name" value="Ribosomal_uS3_B"/>
    <property type="match status" value="1"/>
</dbReference>
<keyword evidence="12" id="KW-1185">Reference proteome</keyword>
<dbReference type="Proteomes" id="UP000637906">
    <property type="component" value="Unassembled WGS sequence"/>
</dbReference>
<evidence type="ECO:0000256" key="5">
    <source>
        <dbReference type="ARBA" id="ARBA00023274"/>
    </source>
</evidence>
<keyword evidence="3 8" id="KW-0694">RNA-binding</keyword>
<comment type="subunit">
    <text evidence="8">Part of the 30S ribosomal subunit. Forms a tight complex with proteins S10 and S14.</text>
</comment>
<name>A0A8J3HVP5_9RICK</name>
<dbReference type="Pfam" id="PF07650">
    <property type="entry name" value="KH_2"/>
    <property type="match status" value="1"/>
</dbReference>
<evidence type="ECO:0000256" key="8">
    <source>
        <dbReference type="HAMAP-Rule" id="MF_01309"/>
    </source>
</evidence>
<dbReference type="GO" id="GO:0019843">
    <property type="term" value="F:rRNA binding"/>
    <property type="evidence" value="ECO:0007669"/>
    <property type="project" value="UniProtKB-UniRule"/>
</dbReference>
<evidence type="ECO:0000256" key="7">
    <source>
        <dbReference type="ARBA" id="ARBA00035257"/>
    </source>
</evidence>
<dbReference type="Pfam" id="PF00189">
    <property type="entry name" value="Ribosomal_S3_C"/>
    <property type="match status" value="1"/>
</dbReference>
<dbReference type="InterPro" id="IPR015946">
    <property type="entry name" value="KH_dom-like_a/b"/>
</dbReference>
<comment type="caution">
    <text evidence="11">The sequence shown here is derived from an EMBL/GenBank/DDBJ whole genome shotgun (WGS) entry which is preliminary data.</text>
</comment>
<evidence type="ECO:0000313" key="11">
    <source>
        <dbReference type="EMBL" id="GHM59156.1"/>
    </source>
</evidence>
<dbReference type="InterPro" id="IPR036419">
    <property type="entry name" value="Ribosomal_S3_C_sf"/>
</dbReference>
<dbReference type="Gene3D" id="3.30.300.20">
    <property type="match status" value="1"/>
</dbReference>
<comment type="function">
    <text evidence="6 8">Binds the lower part of the 30S subunit head. Binds mRNA in the 70S ribosome, positioning it for translation.</text>
</comment>
<accession>A0A8J3HVP5</accession>